<keyword evidence="2" id="KW-1185">Reference proteome</keyword>
<organism evidence="1 2">
    <name type="scientific">Streptococcus pneumoniae (strain ATCC BAA-255 / R6)</name>
    <dbReference type="NCBI Taxonomy" id="171101"/>
    <lineage>
        <taxon>Bacteria</taxon>
        <taxon>Bacillati</taxon>
        <taxon>Bacillota</taxon>
        <taxon>Bacilli</taxon>
        <taxon>Lactobacillales</taxon>
        <taxon>Streptococcaceae</taxon>
        <taxon>Streptococcus</taxon>
    </lineage>
</organism>
<dbReference type="KEGG" id="spr:spr0658"/>
<evidence type="ECO:0000313" key="1">
    <source>
        <dbReference type="EMBL" id="AAK99462.1"/>
    </source>
</evidence>
<accession>Q8CYZ9</accession>
<protein>
    <submittedName>
        <fullName evidence="1">Uncharacterized protein</fullName>
    </submittedName>
</protein>
<evidence type="ECO:0000313" key="2">
    <source>
        <dbReference type="Proteomes" id="UP000000586"/>
    </source>
</evidence>
<dbReference type="AlphaFoldDB" id="Q8CYZ9"/>
<reference evidence="1 2" key="1">
    <citation type="journal article" date="2001" name="J. Bacteriol.">
        <title>Genome of the bacterium Streptococcus pneumoniae strain R6.</title>
        <authorList>
            <person name="Hoskins J.A."/>
            <person name="Alborn W.Jr."/>
            <person name="Arnold J."/>
            <person name="Blaszczak L."/>
            <person name="Burgett S."/>
            <person name="DeHoff B.S."/>
            <person name="Estrem S."/>
            <person name="Fritz L."/>
            <person name="Fu D.-J."/>
            <person name="Fuller W."/>
            <person name="Geringer C."/>
            <person name="Gilmour R."/>
            <person name="Glass J.S."/>
            <person name="Khoja H."/>
            <person name="Kraft A."/>
            <person name="LaGace R."/>
            <person name="LeBlanc D.J."/>
            <person name="Lee L.N."/>
            <person name="Lefkowitz E.J."/>
            <person name="Lu J."/>
            <person name="Matsushima P."/>
            <person name="McAhren S."/>
            <person name="McHenney M."/>
            <person name="McLeaster K."/>
            <person name="Mundy C."/>
            <person name="Nicas T.I."/>
            <person name="Norris F.H."/>
            <person name="O'Gara M."/>
            <person name="Peery R."/>
            <person name="Robertson G.T."/>
            <person name="Rockey P."/>
            <person name="Sun P.-M."/>
            <person name="Winkler M.E."/>
            <person name="Yang Y."/>
            <person name="Young-Bellido M."/>
            <person name="Zhao G."/>
            <person name="Zook C."/>
            <person name="Baltz R.H."/>
            <person name="Jaskunas S.Richard."/>
            <person name="Rosteck P.R.Jr."/>
            <person name="Skatrud P.L."/>
            <person name="Glass J.I."/>
        </authorList>
    </citation>
    <scope>NUCLEOTIDE SEQUENCE [LARGE SCALE GENOMIC DNA]</scope>
    <source>
        <strain evidence="2">ATCC BAA-255 / R6</strain>
    </source>
</reference>
<name>Q8CYZ9_STRR6</name>
<gene>
    <name evidence="1" type="ordered locus">spr0658</name>
</gene>
<proteinExistence type="predicted"/>
<dbReference type="HOGENOM" id="CLU_2653015_0_0_9"/>
<dbReference type="EMBL" id="AE007317">
    <property type="protein sequence ID" value="AAK99462.1"/>
    <property type="molecule type" value="Genomic_DNA"/>
</dbReference>
<dbReference type="PIR" id="B97954">
    <property type="entry name" value="B97954"/>
</dbReference>
<dbReference type="Proteomes" id="UP000000586">
    <property type="component" value="Chromosome"/>
</dbReference>
<sequence>MSPYFLNSLLRIYRIIRKLSMFSLNFFDDSVFLSIKIAHKGCFQLLDMTNPNFFNKFFLAQASDQLLHFLSWNIEL</sequence>